<sequence>MATPKVRAATEASMSDLAPHLPRTSKLPDGTSYTLRLTPTSRLGNRLRNALYDLFNTNMSSLSKGTSMAYTATSKQEEMFDPSTRFLLVLRTESDSDIMMMPLPMPGALPMTSTRKGNGKGKERAEKQVEVEVEREEDLLGFLSFRFDTEETLGSRDAEVIYW</sequence>
<comment type="subcellular location">
    <subcellularLocation>
        <location evidence="2">Cytoplasm</location>
    </subcellularLocation>
    <subcellularLocation>
        <location evidence="1">Nucleus</location>
    </subcellularLocation>
</comment>
<evidence type="ECO:0000256" key="7">
    <source>
        <dbReference type="SAM" id="MobiDB-lite"/>
    </source>
</evidence>
<protein>
    <submittedName>
        <fullName evidence="8">Uncharacterized protein</fullName>
    </submittedName>
</protein>
<keyword evidence="4" id="KW-0808">Transferase</keyword>
<keyword evidence="6" id="KW-0012">Acyltransferase</keyword>
<dbReference type="InterPro" id="IPR039949">
    <property type="entry name" value="NAA40"/>
</dbReference>
<comment type="caution">
    <text evidence="8">The sequence shown here is derived from an EMBL/GenBank/DDBJ whole genome shotgun (WGS) entry which is preliminary data.</text>
</comment>
<dbReference type="OrthoDB" id="424551at2759"/>
<name>A0A1Y2ASW8_9TREE</name>
<gene>
    <name evidence="8" type="ORF">BCR39DRAFT_560978</name>
</gene>
<evidence type="ECO:0000256" key="2">
    <source>
        <dbReference type="ARBA" id="ARBA00004496"/>
    </source>
</evidence>
<feature type="region of interest" description="Disordered" evidence="7">
    <location>
        <begin position="106"/>
        <end position="128"/>
    </location>
</feature>
<evidence type="ECO:0000313" key="9">
    <source>
        <dbReference type="Proteomes" id="UP000193986"/>
    </source>
</evidence>
<keyword evidence="3" id="KW-0963">Cytoplasm</keyword>
<dbReference type="Proteomes" id="UP000193986">
    <property type="component" value="Unassembled WGS sequence"/>
</dbReference>
<evidence type="ECO:0000256" key="4">
    <source>
        <dbReference type="ARBA" id="ARBA00022679"/>
    </source>
</evidence>
<dbReference type="GO" id="GO:0010485">
    <property type="term" value="F:histone H4 acetyltransferase activity"/>
    <property type="evidence" value="ECO:0007669"/>
    <property type="project" value="InterPro"/>
</dbReference>
<keyword evidence="9" id="KW-1185">Reference proteome</keyword>
<dbReference type="Gene3D" id="3.40.630.30">
    <property type="match status" value="1"/>
</dbReference>
<dbReference type="EMBL" id="MCFC01000055">
    <property type="protein sequence ID" value="ORY25663.1"/>
    <property type="molecule type" value="Genomic_DNA"/>
</dbReference>
<evidence type="ECO:0000313" key="8">
    <source>
        <dbReference type="EMBL" id="ORY25663.1"/>
    </source>
</evidence>
<dbReference type="GO" id="GO:0043998">
    <property type="term" value="F:histone H2A acetyltransferase activity"/>
    <property type="evidence" value="ECO:0007669"/>
    <property type="project" value="InterPro"/>
</dbReference>
<accession>A0A1Y2ASW8</accession>
<feature type="region of interest" description="Disordered" evidence="7">
    <location>
        <begin position="1"/>
        <end position="33"/>
    </location>
</feature>
<organism evidence="8 9">
    <name type="scientific">Naematelia encephala</name>
    <dbReference type="NCBI Taxonomy" id="71784"/>
    <lineage>
        <taxon>Eukaryota</taxon>
        <taxon>Fungi</taxon>
        <taxon>Dikarya</taxon>
        <taxon>Basidiomycota</taxon>
        <taxon>Agaricomycotina</taxon>
        <taxon>Tremellomycetes</taxon>
        <taxon>Tremellales</taxon>
        <taxon>Naemateliaceae</taxon>
        <taxon>Naematelia</taxon>
    </lineage>
</organism>
<evidence type="ECO:0000256" key="3">
    <source>
        <dbReference type="ARBA" id="ARBA00022490"/>
    </source>
</evidence>
<evidence type="ECO:0000256" key="6">
    <source>
        <dbReference type="ARBA" id="ARBA00023315"/>
    </source>
</evidence>
<evidence type="ECO:0000256" key="1">
    <source>
        <dbReference type="ARBA" id="ARBA00004123"/>
    </source>
</evidence>
<dbReference type="PANTHER" id="PTHR20531">
    <property type="entry name" value="N-ALPHA-ACETYLTRANSFERASE 40"/>
    <property type="match status" value="1"/>
</dbReference>
<dbReference type="InParanoid" id="A0A1Y2ASW8"/>
<dbReference type="GO" id="GO:1990189">
    <property type="term" value="F:protein N-terminal-serine acetyltransferase activity"/>
    <property type="evidence" value="ECO:0007669"/>
    <property type="project" value="TreeGrafter"/>
</dbReference>
<dbReference type="STRING" id="71784.A0A1Y2ASW8"/>
<dbReference type="GO" id="GO:0005737">
    <property type="term" value="C:cytoplasm"/>
    <property type="evidence" value="ECO:0007669"/>
    <property type="project" value="UniProtKB-SubCell"/>
</dbReference>
<dbReference type="PANTHER" id="PTHR20531:SF1">
    <property type="entry name" value="N-ALPHA-ACETYLTRANSFERASE 40"/>
    <property type="match status" value="1"/>
</dbReference>
<keyword evidence="5" id="KW-0539">Nucleus</keyword>
<dbReference type="GO" id="GO:0005634">
    <property type="term" value="C:nucleus"/>
    <property type="evidence" value="ECO:0007669"/>
    <property type="project" value="UniProtKB-SubCell"/>
</dbReference>
<evidence type="ECO:0000256" key="5">
    <source>
        <dbReference type="ARBA" id="ARBA00023242"/>
    </source>
</evidence>
<dbReference type="AlphaFoldDB" id="A0A1Y2ASW8"/>
<proteinExistence type="predicted"/>
<reference evidence="8 9" key="1">
    <citation type="submission" date="2016-07" db="EMBL/GenBank/DDBJ databases">
        <title>Pervasive Adenine N6-methylation of Active Genes in Fungi.</title>
        <authorList>
            <consortium name="DOE Joint Genome Institute"/>
            <person name="Mondo S.J."/>
            <person name="Dannebaum R.O."/>
            <person name="Kuo R.C."/>
            <person name="Labutti K."/>
            <person name="Haridas S."/>
            <person name="Kuo A."/>
            <person name="Salamov A."/>
            <person name="Ahrendt S.R."/>
            <person name="Lipzen A."/>
            <person name="Sullivan W."/>
            <person name="Andreopoulos W.B."/>
            <person name="Clum A."/>
            <person name="Lindquist E."/>
            <person name="Daum C."/>
            <person name="Ramamoorthy G.K."/>
            <person name="Gryganskyi A."/>
            <person name="Culley D."/>
            <person name="Magnuson J.K."/>
            <person name="James T.Y."/>
            <person name="O'Malley M.A."/>
            <person name="Stajich J.E."/>
            <person name="Spatafora J.W."/>
            <person name="Visel A."/>
            <person name="Grigoriev I.V."/>
        </authorList>
    </citation>
    <scope>NUCLEOTIDE SEQUENCE [LARGE SCALE GENOMIC DNA]</scope>
    <source>
        <strain evidence="8 9">68-887.2</strain>
    </source>
</reference>